<accession>A0A1X1ZA45</accession>
<dbReference type="GO" id="GO:0047470">
    <property type="term" value="F:(1,4)-alpha-D-glucan 1-alpha-D-glucosylmutase activity"/>
    <property type="evidence" value="ECO:0007669"/>
    <property type="project" value="TreeGrafter"/>
</dbReference>
<dbReference type="Gene3D" id="1.10.10.470">
    <property type="entry name" value="Maltooligosyl trehalose synthase, domain 4"/>
    <property type="match status" value="1"/>
</dbReference>
<dbReference type="Gene3D" id="1.10.150.200">
    <property type="entry name" value="Maltooligosyl trehalose synthase, domain 3"/>
    <property type="match status" value="1"/>
</dbReference>
<evidence type="ECO:0000259" key="2">
    <source>
        <dbReference type="SMART" id="SM00642"/>
    </source>
</evidence>
<dbReference type="InterPro" id="IPR012767">
    <property type="entry name" value="Trehalose_TreY"/>
</dbReference>
<sequence>MARPVLSTYRLQLRGAESGSAFTFADAENLLDYLDALGISHLYLSPIMTAVRGSSHGYDVVDPTTVSAELGGAQGLARLAAAAHARGMGLIVDIVPNHVGVQRPQQNPWWWDVLKHGRSSRYAAFFDIDWELGDGRIILPVLGSDDDVAELTVDGESLCLGDLVFPIAPGTGGGSGAQVHDRQHYRLVGWRHGSCGYRRFFSITSLAGLRQEDDSVFDAWHAEPARWFEAGLVDGVRVDHPDGLSDPQGYLQRLRRLIGPDAWIVVEKILAVDESLDPNLPVAGSTGYDVLREIGGLFVDPDGEPALTELCETAGVDYRAMPALLAQQKEIAAAKTLGSELARLCRCVVSATGTDHPLLPEAIAALLGHIGVYRSDYPGLTAILPAALANTRAQRPDFDAPLALVAAAIADGGQAAVRLQQLCGAVTAKATEDCIFYRDARLVSLNEVGGDPQYFGVGSAEFHHRAATRVRLWPHTMTTLSTHDTKRGEDVRARIGVLSQVPSLWAEFVARWESRSPSPDLGTGLFLWQNIFGVWPLDGRVSTALRERLHGYAEKAVREAGRRTSWHDPEAAFEDALHEWLDAILDGPIAGELTQFVAELAPHIESDILGQKLLALTVPGVPDVYQGTELFDDSLVDPDNRRPVDYAVRREALKSLQHRKMRVVATALRMRRARPDTFTDGGYQPVAVSGAAGEHVVAFSRGTDVVVAVSRWTVRLQGTGWGDTVVALPPGTWSDALAGVRHRGMVPAAELFTELPVALLERVDD</sequence>
<feature type="domain" description="Glycosyl hydrolase family 13 catalytic" evidence="2">
    <location>
        <begin position="20"/>
        <end position="674"/>
    </location>
</feature>
<dbReference type="InterPro" id="IPR013797">
    <property type="entry name" value="Maltooligo_trehalose_synth_4"/>
</dbReference>
<dbReference type="Gene3D" id="3.30.1590.10">
    <property type="entry name" value="Maltooligosyl trehalose synthase, domain 2"/>
    <property type="match status" value="1"/>
</dbReference>
<evidence type="ECO:0000256" key="1">
    <source>
        <dbReference type="ARBA" id="ARBA00023235"/>
    </source>
</evidence>
<dbReference type="GO" id="GO:0030980">
    <property type="term" value="P:alpha-glucan catabolic process"/>
    <property type="evidence" value="ECO:0007669"/>
    <property type="project" value="TreeGrafter"/>
</dbReference>
<dbReference type="SUPFAM" id="SSF51445">
    <property type="entry name" value="(Trans)glycosidases"/>
    <property type="match status" value="1"/>
</dbReference>
<evidence type="ECO:0000313" key="4">
    <source>
        <dbReference type="Proteomes" id="UP000193108"/>
    </source>
</evidence>
<gene>
    <name evidence="3" type="ORF">AWC18_12465</name>
</gene>
<dbReference type="SMART" id="SM00642">
    <property type="entry name" value="Aamy"/>
    <property type="match status" value="1"/>
</dbReference>
<dbReference type="CDD" id="cd11336">
    <property type="entry name" value="AmyAc_MTSase"/>
    <property type="match status" value="1"/>
</dbReference>
<dbReference type="GO" id="GO:0005992">
    <property type="term" value="P:trehalose biosynthetic process"/>
    <property type="evidence" value="ECO:0007669"/>
    <property type="project" value="TreeGrafter"/>
</dbReference>
<comment type="caution">
    <text evidence="3">The sequence shown here is derived from an EMBL/GenBank/DDBJ whole genome shotgun (WGS) entry which is preliminary data.</text>
</comment>
<name>A0A1X1ZA45_MYCNO</name>
<keyword evidence="1" id="KW-0413">Isomerase</keyword>
<dbReference type="AlphaFoldDB" id="A0A1X1ZA45"/>
<proteinExistence type="predicted"/>
<organism evidence="3 4">
    <name type="scientific">Mycolicibacter nonchromogenicus</name>
    <name type="common">Mycobacterium nonchromogenicum</name>
    <dbReference type="NCBI Taxonomy" id="1782"/>
    <lineage>
        <taxon>Bacteria</taxon>
        <taxon>Bacillati</taxon>
        <taxon>Actinomycetota</taxon>
        <taxon>Actinomycetes</taxon>
        <taxon>Mycobacteriales</taxon>
        <taxon>Mycobacteriaceae</taxon>
        <taxon>Mycolicibacter</taxon>
    </lineage>
</organism>
<reference evidence="3 4" key="1">
    <citation type="submission" date="2016-01" db="EMBL/GenBank/DDBJ databases">
        <title>The new phylogeny of the genus Mycobacterium.</title>
        <authorList>
            <person name="Tarcisio F."/>
            <person name="Conor M."/>
            <person name="Antonella G."/>
            <person name="Elisabetta G."/>
            <person name="Giulia F.S."/>
            <person name="Sara T."/>
            <person name="Anna F."/>
            <person name="Clotilde B."/>
            <person name="Roberto B."/>
            <person name="Veronica D.S."/>
            <person name="Fabio R."/>
            <person name="Monica P."/>
            <person name="Olivier J."/>
            <person name="Enrico T."/>
            <person name="Nicola S."/>
        </authorList>
    </citation>
    <scope>NUCLEOTIDE SEQUENCE [LARGE SCALE GENOMIC DNA]</scope>
    <source>
        <strain evidence="3 4">DSM 44164</strain>
    </source>
</reference>
<dbReference type="NCBIfam" id="TIGR02401">
    <property type="entry name" value="trehalose_TreY"/>
    <property type="match status" value="1"/>
</dbReference>
<dbReference type="Pfam" id="PF00128">
    <property type="entry name" value="Alpha-amylase"/>
    <property type="match status" value="1"/>
</dbReference>
<dbReference type="RefSeq" id="WP_085138915.1">
    <property type="nucleotide sequence ID" value="NZ_LQPI01000046.1"/>
</dbReference>
<evidence type="ECO:0000313" key="3">
    <source>
        <dbReference type="EMBL" id="ORW20202.1"/>
    </source>
</evidence>
<dbReference type="Gene3D" id="3.20.20.80">
    <property type="entry name" value="Glycosidases"/>
    <property type="match status" value="1"/>
</dbReference>
<dbReference type="InterPro" id="IPR006047">
    <property type="entry name" value="GH13_cat_dom"/>
</dbReference>
<dbReference type="InterPro" id="IPR017853">
    <property type="entry name" value="GH"/>
</dbReference>
<dbReference type="PANTHER" id="PTHR10357">
    <property type="entry name" value="ALPHA-AMYLASE FAMILY MEMBER"/>
    <property type="match status" value="1"/>
</dbReference>
<dbReference type="Proteomes" id="UP000193108">
    <property type="component" value="Unassembled WGS sequence"/>
</dbReference>
<keyword evidence="4" id="KW-1185">Reference proteome</keyword>
<dbReference type="EMBL" id="LQPI01000046">
    <property type="protein sequence ID" value="ORW20202.1"/>
    <property type="molecule type" value="Genomic_DNA"/>
</dbReference>
<dbReference type="PANTHER" id="PTHR10357:SF216">
    <property type="entry name" value="MALTOOLIGOSYL TREHALOSE SYNTHASE-RELATED"/>
    <property type="match status" value="1"/>
</dbReference>
<protein>
    <submittedName>
        <fullName evidence="3">Maltooligosyl trehalose synthase</fullName>
    </submittedName>
</protein>
<dbReference type="STRING" id="1782.AWC18_12465"/>